<dbReference type="AlphaFoldDB" id="A0A2X0QEY2"/>
<dbReference type="SUPFAM" id="SSF46689">
    <property type="entry name" value="Homeodomain-like"/>
    <property type="match status" value="1"/>
</dbReference>
<organism evidence="4 5">
    <name type="scientific">Brochothrix thermosphacta</name>
    <name type="common">Microbacterium thermosphactum</name>
    <dbReference type="NCBI Taxonomy" id="2756"/>
    <lineage>
        <taxon>Bacteria</taxon>
        <taxon>Bacillati</taxon>
        <taxon>Bacillota</taxon>
        <taxon>Bacilli</taxon>
        <taxon>Bacillales</taxon>
        <taxon>Listeriaceae</taxon>
        <taxon>Brochothrix</taxon>
    </lineage>
</organism>
<accession>A0A2X0QEY2</accession>
<dbReference type="Gene3D" id="1.10.357.10">
    <property type="entry name" value="Tetracycline Repressor, domain 2"/>
    <property type="match status" value="1"/>
</dbReference>
<dbReference type="RefSeq" id="WP_069133113.1">
    <property type="nucleotide sequence ID" value="NZ_CBCPKC010000008.1"/>
</dbReference>
<dbReference type="InterPro" id="IPR009057">
    <property type="entry name" value="Homeodomain-like_sf"/>
</dbReference>
<feature type="domain" description="HTH tetR-type" evidence="3">
    <location>
        <begin position="9"/>
        <end position="69"/>
    </location>
</feature>
<dbReference type="Proteomes" id="UP000270190">
    <property type="component" value="Unassembled WGS sequence"/>
</dbReference>
<dbReference type="GO" id="GO:0003677">
    <property type="term" value="F:DNA binding"/>
    <property type="evidence" value="ECO:0007669"/>
    <property type="project" value="UniProtKB-UniRule"/>
</dbReference>
<evidence type="ECO:0000256" key="2">
    <source>
        <dbReference type="PROSITE-ProRule" id="PRU00335"/>
    </source>
</evidence>
<evidence type="ECO:0000256" key="1">
    <source>
        <dbReference type="ARBA" id="ARBA00023125"/>
    </source>
</evidence>
<dbReference type="PRINTS" id="PR00455">
    <property type="entry name" value="HTHTETR"/>
</dbReference>
<gene>
    <name evidence="4" type="ORF">BTBSAS_130045</name>
</gene>
<dbReference type="Pfam" id="PF14278">
    <property type="entry name" value="TetR_C_8"/>
    <property type="match status" value="1"/>
</dbReference>
<dbReference type="Pfam" id="PF00440">
    <property type="entry name" value="TetR_N"/>
    <property type="match status" value="1"/>
</dbReference>
<evidence type="ECO:0000259" key="3">
    <source>
        <dbReference type="PROSITE" id="PS50977"/>
    </source>
</evidence>
<proteinExistence type="predicted"/>
<dbReference type="InterPro" id="IPR039532">
    <property type="entry name" value="TetR_C_Firmicutes"/>
</dbReference>
<dbReference type="InterPro" id="IPR001647">
    <property type="entry name" value="HTH_TetR"/>
</dbReference>
<dbReference type="PANTHER" id="PTHR43479:SF11">
    <property type="entry name" value="ACREF_ENVCD OPERON REPRESSOR-RELATED"/>
    <property type="match status" value="1"/>
</dbReference>
<protein>
    <submittedName>
        <fullName evidence="4">Bacterial regulatory s, tetR family protein</fullName>
    </submittedName>
</protein>
<sequence>MTKKNKQSQLSQEWIIEALIQLLQTKNYHDITITDIANKAGVARLTFYRNFKDKDDILLTRSYQLFEAYFEELKANNKLVTIPAALHLSFNYWQRDAETLDLLIKNQLFYLIEQPFYSFLEKIIAENSQLNQLNTIQKSFILGGTTQAMRSWITNGSKDSPVEITETLLKIINLATLSDH</sequence>
<name>A0A2X0QEY2_BROTH</name>
<keyword evidence="1 2" id="KW-0238">DNA-binding</keyword>
<reference evidence="5" key="1">
    <citation type="submission" date="2018-04" db="EMBL/GenBank/DDBJ databases">
        <authorList>
            <person name="Illikoud N."/>
        </authorList>
    </citation>
    <scope>NUCLEOTIDE SEQUENCE [LARGE SCALE GENOMIC DNA]</scope>
</reference>
<dbReference type="EMBL" id="OUNC01000005">
    <property type="protein sequence ID" value="SPP27265.1"/>
    <property type="molecule type" value="Genomic_DNA"/>
</dbReference>
<dbReference type="PROSITE" id="PS50977">
    <property type="entry name" value="HTH_TETR_2"/>
    <property type="match status" value="1"/>
</dbReference>
<feature type="DNA-binding region" description="H-T-H motif" evidence="2">
    <location>
        <begin position="32"/>
        <end position="51"/>
    </location>
</feature>
<dbReference type="PANTHER" id="PTHR43479">
    <property type="entry name" value="ACREF/ENVCD OPERON REPRESSOR-RELATED"/>
    <property type="match status" value="1"/>
</dbReference>
<dbReference type="InterPro" id="IPR050624">
    <property type="entry name" value="HTH-type_Tx_Regulator"/>
</dbReference>
<evidence type="ECO:0000313" key="4">
    <source>
        <dbReference type="EMBL" id="SPP27265.1"/>
    </source>
</evidence>
<evidence type="ECO:0000313" key="5">
    <source>
        <dbReference type="Proteomes" id="UP000270190"/>
    </source>
</evidence>